<reference evidence="1 2" key="1">
    <citation type="journal article" date="2019" name="Nat. Ecol. Evol.">
        <title>Megaphylogeny resolves global patterns of mushroom evolution.</title>
        <authorList>
            <person name="Varga T."/>
            <person name="Krizsan K."/>
            <person name="Foldi C."/>
            <person name="Dima B."/>
            <person name="Sanchez-Garcia M."/>
            <person name="Sanchez-Ramirez S."/>
            <person name="Szollosi G.J."/>
            <person name="Szarkandi J.G."/>
            <person name="Papp V."/>
            <person name="Albert L."/>
            <person name="Andreopoulos W."/>
            <person name="Angelini C."/>
            <person name="Antonin V."/>
            <person name="Barry K.W."/>
            <person name="Bougher N.L."/>
            <person name="Buchanan P."/>
            <person name="Buyck B."/>
            <person name="Bense V."/>
            <person name="Catcheside P."/>
            <person name="Chovatia M."/>
            <person name="Cooper J."/>
            <person name="Damon W."/>
            <person name="Desjardin D."/>
            <person name="Finy P."/>
            <person name="Geml J."/>
            <person name="Haridas S."/>
            <person name="Hughes K."/>
            <person name="Justo A."/>
            <person name="Karasinski D."/>
            <person name="Kautmanova I."/>
            <person name="Kiss B."/>
            <person name="Kocsube S."/>
            <person name="Kotiranta H."/>
            <person name="LaButti K.M."/>
            <person name="Lechner B.E."/>
            <person name="Liimatainen K."/>
            <person name="Lipzen A."/>
            <person name="Lukacs Z."/>
            <person name="Mihaltcheva S."/>
            <person name="Morgado L.N."/>
            <person name="Niskanen T."/>
            <person name="Noordeloos M.E."/>
            <person name="Ohm R.A."/>
            <person name="Ortiz-Santana B."/>
            <person name="Ovrebo C."/>
            <person name="Racz N."/>
            <person name="Riley R."/>
            <person name="Savchenko A."/>
            <person name="Shiryaev A."/>
            <person name="Soop K."/>
            <person name="Spirin V."/>
            <person name="Szebenyi C."/>
            <person name="Tomsovsky M."/>
            <person name="Tulloss R.E."/>
            <person name="Uehling J."/>
            <person name="Grigoriev I.V."/>
            <person name="Vagvolgyi C."/>
            <person name="Papp T."/>
            <person name="Martin F.M."/>
            <person name="Miettinen O."/>
            <person name="Hibbett D.S."/>
            <person name="Nagy L.G."/>
        </authorList>
    </citation>
    <scope>NUCLEOTIDE SEQUENCE [LARGE SCALE GENOMIC DNA]</scope>
    <source>
        <strain evidence="1 2">NL-1719</strain>
    </source>
</reference>
<feature type="non-terminal residue" evidence="1">
    <location>
        <position position="332"/>
    </location>
</feature>
<sequence>LIHQALDFILEPAKQAARIGYMMDDAFGRSRYCYTGLAGYISDLPEAQLVACAGGMSSPMSRANYLDLGDPYPHPPRTREFTLEEIRKVNRTGHDPWELDAYIAKSKAHKLNGIHKPFWRNWSTPILADPANFLNPDPLHHWHNGFYSHDLKWCTFALRKDEIDFRYMVLHPHTGFHHFSSGVSRLKQCTMRTHRDMQRYIVAVIAGAVDSDFLIAIRALCDVRYRAHALVLDDEDLGAIEDSLDEFHRHRHGITDAEARRGKRSAIGHWRIPKLETLQNIPRCVRSSGVCIQFSTERTEHEHIPTVKRPSRKTNNQNYPEQMCRQLDRVDK</sequence>
<keyword evidence="2" id="KW-1185">Reference proteome</keyword>
<name>A0ACD2ZWT2_9AGAR</name>
<feature type="non-terminal residue" evidence="1">
    <location>
        <position position="1"/>
    </location>
</feature>
<dbReference type="EMBL" id="ML209826">
    <property type="protein sequence ID" value="TFK57948.1"/>
    <property type="molecule type" value="Genomic_DNA"/>
</dbReference>
<evidence type="ECO:0000313" key="1">
    <source>
        <dbReference type="EMBL" id="TFK57948.1"/>
    </source>
</evidence>
<proteinExistence type="predicted"/>
<protein>
    <submittedName>
        <fullName evidence="1">Uncharacterized protein</fullName>
    </submittedName>
</protein>
<gene>
    <name evidence="1" type="ORF">BDN72DRAFT_751753</name>
</gene>
<organism evidence="1 2">
    <name type="scientific">Pluteus cervinus</name>
    <dbReference type="NCBI Taxonomy" id="181527"/>
    <lineage>
        <taxon>Eukaryota</taxon>
        <taxon>Fungi</taxon>
        <taxon>Dikarya</taxon>
        <taxon>Basidiomycota</taxon>
        <taxon>Agaricomycotina</taxon>
        <taxon>Agaricomycetes</taxon>
        <taxon>Agaricomycetidae</taxon>
        <taxon>Agaricales</taxon>
        <taxon>Pluteineae</taxon>
        <taxon>Pluteaceae</taxon>
        <taxon>Pluteus</taxon>
    </lineage>
</organism>
<dbReference type="Proteomes" id="UP000308600">
    <property type="component" value="Unassembled WGS sequence"/>
</dbReference>
<evidence type="ECO:0000313" key="2">
    <source>
        <dbReference type="Proteomes" id="UP000308600"/>
    </source>
</evidence>
<accession>A0ACD2ZWT2</accession>